<sequence>MFARTLILIAVAITGINAVCTNGTPGHMQIFVPGESCSSIATQAGITVAQLEAANPGLNCYALIVGQSICIPSN</sequence>
<evidence type="ECO:0000313" key="3">
    <source>
        <dbReference type="EMBL" id="KAK0504108.1"/>
    </source>
</evidence>
<feature type="chain" id="PRO_5041199796" description="LysM domain-containing protein" evidence="1">
    <location>
        <begin position="19"/>
        <end position="74"/>
    </location>
</feature>
<keyword evidence="4" id="KW-1185">Reference proteome</keyword>
<dbReference type="Pfam" id="PF01476">
    <property type="entry name" value="LysM"/>
    <property type="match status" value="1"/>
</dbReference>
<dbReference type="SMART" id="SM00257">
    <property type="entry name" value="LysM"/>
    <property type="match status" value="1"/>
</dbReference>
<reference evidence="3" key="1">
    <citation type="submission" date="2023-06" db="EMBL/GenBank/DDBJ databases">
        <authorList>
            <consortium name="Lawrence Berkeley National Laboratory"/>
            <person name="Ahrendt S."/>
            <person name="Sahu N."/>
            <person name="Indic B."/>
            <person name="Wong-Bajracharya J."/>
            <person name="Merenyi Z."/>
            <person name="Ke H.-M."/>
            <person name="Monk M."/>
            <person name="Kocsube S."/>
            <person name="Drula E."/>
            <person name="Lipzen A."/>
            <person name="Balint B."/>
            <person name="Henrissat B."/>
            <person name="Andreopoulos B."/>
            <person name="Martin F.M."/>
            <person name="Harder C.B."/>
            <person name="Rigling D."/>
            <person name="Ford K.L."/>
            <person name="Foster G.D."/>
            <person name="Pangilinan J."/>
            <person name="Papanicolaou A."/>
            <person name="Barry K."/>
            <person name="LaButti K."/>
            <person name="Viragh M."/>
            <person name="Koriabine M."/>
            <person name="Yan M."/>
            <person name="Riley R."/>
            <person name="Champramary S."/>
            <person name="Plett K.L."/>
            <person name="Tsai I.J."/>
            <person name="Slot J."/>
            <person name="Sipos G."/>
            <person name="Plett J."/>
            <person name="Nagy L.G."/>
            <person name="Grigoriev I.V."/>
        </authorList>
    </citation>
    <scope>NUCLEOTIDE SEQUENCE</scope>
    <source>
        <strain evidence="3">HWK02</strain>
    </source>
</reference>
<dbReference type="Gene3D" id="3.10.350.10">
    <property type="entry name" value="LysM domain"/>
    <property type="match status" value="1"/>
</dbReference>
<dbReference type="EMBL" id="JAUEPU010000003">
    <property type="protein sequence ID" value="KAK0504108.1"/>
    <property type="molecule type" value="Genomic_DNA"/>
</dbReference>
<dbReference type="InterPro" id="IPR018392">
    <property type="entry name" value="LysM"/>
</dbReference>
<gene>
    <name evidence="3" type="ORF">EDD18DRAFT_1132091</name>
</gene>
<dbReference type="SUPFAM" id="SSF54106">
    <property type="entry name" value="LysM domain"/>
    <property type="match status" value="1"/>
</dbReference>
<organism evidence="3 4">
    <name type="scientific">Armillaria luteobubalina</name>
    <dbReference type="NCBI Taxonomy" id="153913"/>
    <lineage>
        <taxon>Eukaryota</taxon>
        <taxon>Fungi</taxon>
        <taxon>Dikarya</taxon>
        <taxon>Basidiomycota</taxon>
        <taxon>Agaricomycotina</taxon>
        <taxon>Agaricomycetes</taxon>
        <taxon>Agaricomycetidae</taxon>
        <taxon>Agaricales</taxon>
        <taxon>Marasmiineae</taxon>
        <taxon>Physalacriaceae</taxon>
        <taxon>Armillaria</taxon>
    </lineage>
</organism>
<name>A0AA39QJJ5_9AGAR</name>
<feature type="signal peptide" evidence="1">
    <location>
        <begin position="1"/>
        <end position="18"/>
    </location>
</feature>
<evidence type="ECO:0000313" key="4">
    <source>
        <dbReference type="Proteomes" id="UP001175228"/>
    </source>
</evidence>
<dbReference type="PROSITE" id="PS51782">
    <property type="entry name" value="LYSM"/>
    <property type="match status" value="1"/>
</dbReference>
<evidence type="ECO:0000256" key="1">
    <source>
        <dbReference type="SAM" id="SignalP"/>
    </source>
</evidence>
<keyword evidence="1" id="KW-0732">Signal</keyword>
<dbReference type="Proteomes" id="UP001175228">
    <property type="component" value="Unassembled WGS sequence"/>
</dbReference>
<evidence type="ECO:0000259" key="2">
    <source>
        <dbReference type="PROSITE" id="PS51782"/>
    </source>
</evidence>
<dbReference type="InterPro" id="IPR036779">
    <property type="entry name" value="LysM_dom_sf"/>
</dbReference>
<feature type="domain" description="LysM" evidence="2">
    <location>
        <begin position="27"/>
        <end position="71"/>
    </location>
</feature>
<proteinExistence type="predicted"/>
<protein>
    <recommendedName>
        <fullName evidence="2">LysM domain-containing protein</fullName>
    </recommendedName>
</protein>
<comment type="caution">
    <text evidence="3">The sequence shown here is derived from an EMBL/GenBank/DDBJ whole genome shotgun (WGS) entry which is preliminary data.</text>
</comment>
<dbReference type="CDD" id="cd00118">
    <property type="entry name" value="LysM"/>
    <property type="match status" value="1"/>
</dbReference>
<dbReference type="AlphaFoldDB" id="A0AA39QJJ5"/>
<accession>A0AA39QJJ5</accession>